<protein>
    <submittedName>
        <fullName evidence="1">Uncharacterized protein</fullName>
    </submittedName>
</protein>
<proteinExistence type="predicted"/>
<keyword evidence="2" id="KW-1185">Reference proteome</keyword>
<dbReference type="AlphaFoldDB" id="A0A9D4QUS7"/>
<dbReference type="EMBL" id="JAIWYP010000004">
    <property type="protein sequence ID" value="KAH3842985.1"/>
    <property type="molecule type" value="Genomic_DNA"/>
</dbReference>
<organism evidence="1 2">
    <name type="scientific">Dreissena polymorpha</name>
    <name type="common">Zebra mussel</name>
    <name type="synonym">Mytilus polymorpha</name>
    <dbReference type="NCBI Taxonomy" id="45954"/>
    <lineage>
        <taxon>Eukaryota</taxon>
        <taxon>Metazoa</taxon>
        <taxon>Spiralia</taxon>
        <taxon>Lophotrochozoa</taxon>
        <taxon>Mollusca</taxon>
        <taxon>Bivalvia</taxon>
        <taxon>Autobranchia</taxon>
        <taxon>Heteroconchia</taxon>
        <taxon>Euheterodonta</taxon>
        <taxon>Imparidentia</taxon>
        <taxon>Neoheterodontei</taxon>
        <taxon>Myida</taxon>
        <taxon>Dreissenoidea</taxon>
        <taxon>Dreissenidae</taxon>
        <taxon>Dreissena</taxon>
    </lineage>
</organism>
<name>A0A9D4QUS7_DREPO</name>
<gene>
    <name evidence="1" type="ORF">DPMN_116491</name>
</gene>
<sequence>MDVSRRHITQDTGVQIYKCLRRLAPRPLPGAKDKPVRLQHNLSTLLPTSILPGYRPTANAALFWTRFTPWHAGGRSPSRQSE</sequence>
<dbReference type="Proteomes" id="UP000828390">
    <property type="component" value="Unassembled WGS sequence"/>
</dbReference>
<evidence type="ECO:0000313" key="1">
    <source>
        <dbReference type="EMBL" id="KAH3842985.1"/>
    </source>
</evidence>
<reference evidence="1" key="2">
    <citation type="submission" date="2020-11" db="EMBL/GenBank/DDBJ databases">
        <authorList>
            <person name="McCartney M.A."/>
            <person name="Auch B."/>
            <person name="Kono T."/>
            <person name="Mallez S."/>
            <person name="Becker A."/>
            <person name="Gohl D.M."/>
            <person name="Silverstein K.A.T."/>
            <person name="Koren S."/>
            <person name="Bechman K.B."/>
            <person name="Herman A."/>
            <person name="Abrahante J.E."/>
            <person name="Garbe J."/>
        </authorList>
    </citation>
    <scope>NUCLEOTIDE SEQUENCE</scope>
    <source>
        <strain evidence="1">Duluth1</strain>
        <tissue evidence="1">Whole animal</tissue>
    </source>
</reference>
<reference evidence="1" key="1">
    <citation type="journal article" date="2019" name="bioRxiv">
        <title>The Genome of the Zebra Mussel, Dreissena polymorpha: A Resource for Invasive Species Research.</title>
        <authorList>
            <person name="McCartney M.A."/>
            <person name="Auch B."/>
            <person name="Kono T."/>
            <person name="Mallez S."/>
            <person name="Zhang Y."/>
            <person name="Obille A."/>
            <person name="Becker A."/>
            <person name="Abrahante J.E."/>
            <person name="Garbe J."/>
            <person name="Badalamenti J.P."/>
            <person name="Herman A."/>
            <person name="Mangelson H."/>
            <person name="Liachko I."/>
            <person name="Sullivan S."/>
            <person name="Sone E.D."/>
            <person name="Koren S."/>
            <person name="Silverstein K.A.T."/>
            <person name="Beckman K.B."/>
            <person name="Gohl D.M."/>
        </authorList>
    </citation>
    <scope>NUCLEOTIDE SEQUENCE</scope>
    <source>
        <strain evidence="1">Duluth1</strain>
        <tissue evidence="1">Whole animal</tissue>
    </source>
</reference>
<comment type="caution">
    <text evidence="1">The sequence shown here is derived from an EMBL/GenBank/DDBJ whole genome shotgun (WGS) entry which is preliminary data.</text>
</comment>
<accession>A0A9D4QUS7</accession>
<evidence type="ECO:0000313" key="2">
    <source>
        <dbReference type="Proteomes" id="UP000828390"/>
    </source>
</evidence>